<name>A0A5B7EAN6_PORTR</name>
<organism evidence="1 2">
    <name type="scientific">Portunus trituberculatus</name>
    <name type="common">Swimming crab</name>
    <name type="synonym">Neptunus trituberculatus</name>
    <dbReference type="NCBI Taxonomy" id="210409"/>
    <lineage>
        <taxon>Eukaryota</taxon>
        <taxon>Metazoa</taxon>
        <taxon>Ecdysozoa</taxon>
        <taxon>Arthropoda</taxon>
        <taxon>Crustacea</taxon>
        <taxon>Multicrustacea</taxon>
        <taxon>Malacostraca</taxon>
        <taxon>Eumalacostraca</taxon>
        <taxon>Eucarida</taxon>
        <taxon>Decapoda</taxon>
        <taxon>Pleocyemata</taxon>
        <taxon>Brachyura</taxon>
        <taxon>Eubrachyura</taxon>
        <taxon>Portunoidea</taxon>
        <taxon>Portunidae</taxon>
        <taxon>Portuninae</taxon>
        <taxon>Portunus</taxon>
    </lineage>
</organism>
<accession>A0A5B7EAN6</accession>
<reference evidence="1 2" key="1">
    <citation type="submission" date="2019-05" db="EMBL/GenBank/DDBJ databases">
        <title>Another draft genome of Portunus trituberculatus and its Hox gene families provides insights of decapod evolution.</title>
        <authorList>
            <person name="Jeong J.-H."/>
            <person name="Song I."/>
            <person name="Kim S."/>
            <person name="Choi T."/>
            <person name="Kim D."/>
            <person name="Ryu S."/>
            <person name="Kim W."/>
        </authorList>
    </citation>
    <scope>NUCLEOTIDE SEQUENCE [LARGE SCALE GENOMIC DNA]</scope>
    <source>
        <tissue evidence="1">Muscle</tissue>
    </source>
</reference>
<dbReference type="AlphaFoldDB" id="A0A5B7EAN6"/>
<dbReference type="EMBL" id="VSRR010002174">
    <property type="protein sequence ID" value="MPC30003.1"/>
    <property type="molecule type" value="Genomic_DNA"/>
</dbReference>
<sequence length="99" mass="10642">MYNPTASLWKVAPLLLRQAGVSDLSFRGGTLPPHGHSGPLPLFVSLEPHCSLRPRELRPDSLSFCHSLSVSLPPTHLLYSVCLSVSTPLPTCGLDDGLL</sequence>
<keyword evidence="2" id="KW-1185">Reference proteome</keyword>
<protein>
    <submittedName>
        <fullName evidence="1">Uncharacterized protein</fullName>
    </submittedName>
</protein>
<comment type="caution">
    <text evidence="1">The sequence shown here is derived from an EMBL/GenBank/DDBJ whole genome shotgun (WGS) entry which is preliminary data.</text>
</comment>
<evidence type="ECO:0000313" key="1">
    <source>
        <dbReference type="EMBL" id="MPC30003.1"/>
    </source>
</evidence>
<gene>
    <name evidence="1" type="ORF">E2C01_023257</name>
</gene>
<dbReference type="Proteomes" id="UP000324222">
    <property type="component" value="Unassembled WGS sequence"/>
</dbReference>
<proteinExistence type="predicted"/>
<evidence type="ECO:0000313" key="2">
    <source>
        <dbReference type="Proteomes" id="UP000324222"/>
    </source>
</evidence>